<dbReference type="EMBL" id="JABTEG010000003">
    <property type="protein sequence ID" value="KAG4305388.1"/>
    <property type="molecule type" value="Genomic_DNA"/>
</dbReference>
<organism evidence="1 2">
    <name type="scientific">Pneumocystis oryctolagi</name>
    <dbReference type="NCBI Taxonomy" id="42067"/>
    <lineage>
        <taxon>Eukaryota</taxon>
        <taxon>Fungi</taxon>
        <taxon>Dikarya</taxon>
        <taxon>Ascomycota</taxon>
        <taxon>Taphrinomycotina</taxon>
        <taxon>Pneumocystomycetes</taxon>
        <taxon>Pneumocystaceae</taxon>
        <taxon>Pneumocystis</taxon>
    </lineage>
</organism>
<reference evidence="1 2" key="1">
    <citation type="journal article" date="2021" name="Commun. Biol.">
        <title>Genomic insights into the host specific adaptation of the Pneumocystis genus.</title>
        <authorList>
            <person name="Cisse O.H."/>
            <person name="Ma L."/>
            <person name="Dekker J.P."/>
            <person name="Khil P.P."/>
            <person name="Youn J.-H."/>
            <person name="Brenchley J.M."/>
            <person name="Blair R."/>
            <person name="Pahar B."/>
            <person name="Chabe M."/>
            <person name="Van Rompay K.K.A."/>
            <person name="Keesler R."/>
            <person name="Sukura A."/>
            <person name="Hirsch V."/>
            <person name="Kutty G."/>
            <person name="Liu Y."/>
            <person name="Peng L."/>
            <person name="Chen J."/>
            <person name="Song J."/>
            <person name="Weissenbacher-Lang C."/>
            <person name="Xu J."/>
            <person name="Upham N.S."/>
            <person name="Stajich J.E."/>
            <person name="Cuomo C.A."/>
            <person name="Cushion M.T."/>
            <person name="Kovacs J.A."/>
        </authorList>
    </citation>
    <scope>NUCLEOTIDE SEQUENCE [LARGE SCALE GENOMIC DNA]</scope>
    <source>
        <strain evidence="1 2">RABM</strain>
    </source>
</reference>
<proteinExistence type="predicted"/>
<sequence length="142" mass="16247">MKPSVFWRGAAALLSVLAGLPRGEASNLLGVRIEPHQTQCFYTYVDQVENEPRAMLPEHEEKVHNPTGALDEFLYKISNSFAVIRNSQKSLRLRESRNLSTVRSTETRIVWFSLVESFLILVVSLLQVFVLKTFFTKTSFRV</sequence>
<evidence type="ECO:0000313" key="2">
    <source>
        <dbReference type="Proteomes" id="UP000768646"/>
    </source>
</evidence>
<keyword evidence="2" id="KW-1185">Reference proteome</keyword>
<protein>
    <submittedName>
        <fullName evidence="1">Uncharacterized protein</fullName>
    </submittedName>
</protein>
<accession>A0ACB7CEJ3</accession>
<name>A0ACB7CEJ3_9ASCO</name>
<gene>
    <name evidence="1" type="ORF">PORY_000944</name>
</gene>
<evidence type="ECO:0000313" key="1">
    <source>
        <dbReference type="EMBL" id="KAG4305388.1"/>
    </source>
</evidence>
<comment type="caution">
    <text evidence="1">The sequence shown here is derived from an EMBL/GenBank/DDBJ whole genome shotgun (WGS) entry which is preliminary data.</text>
</comment>
<dbReference type="Proteomes" id="UP000768646">
    <property type="component" value="Unassembled WGS sequence"/>
</dbReference>